<sequence>MIIRLIGISLLAAWLSLPVQAQSNPIILTVSGHISRYTDPQQKTYQFSEADLQALPQHKIVTQTSWTPKSTFSGPQLRDILQKVGASGGQVKLTALNDYTYTIAAKELVQYGVILARERDGRKMDIAERGPLWLIYPLDNMPSQLRGPLLDAKLVWQVNRIDIR</sequence>
<dbReference type="Proteomes" id="UP000236416">
    <property type="component" value="Unassembled WGS sequence"/>
</dbReference>
<organism evidence="2 3">
    <name type="scientific">Chromobacterium sinusclupearum</name>
    <dbReference type="NCBI Taxonomy" id="2077146"/>
    <lineage>
        <taxon>Bacteria</taxon>
        <taxon>Pseudomonadati</taxon>
        <taxon>Pseudomonadota</taxon>
        <taxon>Betaproteobacteria</taxon>
        <taxon>Neisseriales</taxon>
        <taxon>Chromobacteriaceae</taxon>
        <taxon>Chromobacterium</taxon>
    </lineage>
</organism>
<feature type="chain" id="PRO_5014447012" evidence="1">
    <location>
        <begin position="22"/>
        <end position="164"/>
    </location>
</feature>
<dbReference type="AlphaFoldDB" id="A0A2K4MT86"/>
<dbReference type="SUPFAM" id="SSF56524">
    <property type="entry name" value="Oxidoreductase molybdopterin-binding domain"/>
    <property type="match status" value="1"/>
</dbReference>
<gene>
    <name evidence="2" type="ORF">C2134_02235</name>
</gene>
<keyword evidence="3" id="KW-1185">Reference proteome</keyword>
<evidence type="ECO:0000256" key="1">
    <source>
        <dbReference type="SAM" id="SignalP"/>
    </source>
</evidence>
<reference evidence="2 3" key="1">
    <citation type="submission" date="2018-01" db="EMBL/GenBank/DDBJ databases">
        <title>Genomic Sequence of Chromobacterium MWU13-2610 from wild cranberry bogs within the Cape Cod National Seashore.</title>
        <authorList>
            <person name="O'Hara-Hanley K."/>
            <person name="Soby S."/>
            <person name="Harrison A."/>
        </authorList>
    </citation>
    <scope>NUCLEOTIDE SEQUENCE [LARGE SCALE GENOMIC DNA]</scope>
    <source>
        <strain evidence="2 3">MWU13-2610</strain>
    </source>
</reference>
<accession>A0A2K4MT86</accession>
<protein>
    <submittedName>
        <fullName evidence="2">Oxidoreductase</fullName>
    </submittedName>
</protein>
<name>A0A2K4MT86_9NEIS</name>
<dbReference type="InterPro" id="IPR036374">
    <property type="entry name" value="OxRdtase_Mopterin-bd_sf"/>
</dbReference>
<comment type="caution">
    <text evidence="2">The sequence shown here is derived from an EMBL/GenBank/DDBJ whole genome shotgun (WGS) entry which is preliminary data.</text>
</comment>
<dbReference type="Gene3D" id="3.90.420.10">
    <property type="entry name" value="Oxidoreductase, molybdopterin-binding domain"/>
    <property type="match status" value="1"/>
</dbReference>
<evidence type="ECO:0000313" key="2">
    <source>
        <dbReference type="EMBL" id="POB00238.1"/>
    </source>
</evidence>
<dbReference type="EMBL" id="PPTF01000010">
    <property type="protein sequence ID" value="POB00238.1"/>
    <property type="molecule type" value="Genomic_DNA"/>
</dbReference>
<feature type="signal peptide" evidence="1">
    <location>
        <begin position="1"/>
        <end position="21"/>
    </location>
</feature>
<keyword evidence="1" id="KW-0732">Signal</keyword>
<proteinExistence type="predicted"/>
<evidence type="ECO:0000313" key="3">
    <source>
        <dbReference type="Proteomes" id="UP000236416"/>
    </source>
</evidence>
<dbReference type="RefSeq" id="WP_103317207.1">
    <property type="nucleotide sequence ID" value="NZ_PPTF01000010.1"/>
</dbReference>